<dbReference type="AlphaFoldDB" id="A0A158KX97"/>
<dbReference type="EMBL" id="FCOM02000064">
    <property type="protein sequence ID" value="SAL85734.1"/>
    <property type="molecule type" value="Genomic_DNA"/>
</dbReference>
<name>A0A158KX97_9BURK</name>
<organism evidence="1 2">
    <name type="scientific">Caballeronia arvi</name>
    <dbReference type="NCBI Taxonomy" id="1777135"/>
    <lineage>
        <taxon>Bacteria</taxon>
        <taxon>Pseudomonadati</taxon>
        <taxon>Pseudomonadota</taxon>
        <taxon>Betaproteobacteria</taxon>
        <taxon>Burkholderiales</taxon>
        <taxon>Burkholderiaceae</taxon>
        <taxon>Caballeronia</taxon>
    </lineage>
</organism>
<accession>A0A158KX97</accession>
<dbReference type="Proteomes" id="UP000055019">
    <property type="component" value="Unassembled WGS sequence"/>
</dbReference>
<evidence type="ECO:0000313" key="1">
    <source>
        <dbReference type="EMBL" id="SAL85734.1"/>
    </source>
</evidence>
<comment type="caution">
    <text evidence="1">The sequence shown here is derived from an EMBL/GenBank/DDBJ whole genome shotgun (WGS) entry which is preliminary data.</text>
</comment>
<evidence type="ECO:0000313" key="2">
    <source>
        <dbReference type="Proteomes" id="UP000055019"/>
    </source>
</evidence>
<protein>
    <submittedName>
        <fullName evidence="1">Uncharacterized protein</fullName>
    </submittedName>
</protein>
<keyword evidence="2" id="KW-1185">Reference proteome</keyword>
<sequence length="214" mass="24776">MKERPGCDAGEDLWRAPVPVDVDPVEWLRMSIDADRWLTRHKLVSPREASLALFGCNPDDARAADPLGRVDAPLKSDCKRLFEHLEQVKNADLRVHRTLTDWWNIARTEDLNYHPLFDDVMQTFLISEQKGNTAVPRREKPIRMSQQQENKILHAITELGYKPRSLPQNRPGIPGVKAEVRSYLARCLTSSGFRKAWDRLRDRKQIVYEVEQNP</sequence>
<reference evidence="1" key="1">
    <citation type="submission" date="2016-01" db="EMBL/GenBank/DDBJ databases">
        <authorList>
            <person name="Peeters C."/>
        </authorList>
    </citation>
    <scope>NUCLEOTIDE SEQUENCE [LARGE SCALE GENOMIC DNA]</scope>
    <source>
        <strain evidence="1">LMG 29317</strain>
    </source>
</reference>
<proteinExistence type="predicted"/>
<gene>
    <name evidence="1" type="ORF">AWB74_07416</name>
</gene>